<accession>A9DVL2</accession>
<proteinExistence type="predicted"/>
<dbReference type="AlphaFoldDB" id="A9DVL2"/>
<reference evidence="2 3" key="1">
    <citation type="journal article" date="2011" name="J. Bacteriol.">
        <title>Genome sequence of the algicidal bacterium Kordia algicida OT-1.</title>
        <authorList>
            <person name="Lee H.S."/>
            <person name="Kang S.G."/>
            <person name="Kwon K.K."/>
            <person name="Lee J.H."/>
            <person name="Kim S.J."/>
        </authorList>
    </citation>
    <scope>NUCLEOTIDE SEQUENCE [LARGE SCALE GENOMIC DNA]</scope>
    <source>
        <strain evidence="2 3">OT-1</strain>
    </source>
</reference>
<protein>
    <recommendedName>
        <fullName evidence="4">Outer membrane protein beta-barrel domain-containing protein</fullName>
    </recommendedName>
</protein>
<evidence type="ECO:0000313" key="3">
    <source>
        <dbReference type="Proteomes" id="UP000002945"/>
    </source>
</evidence>
<dbReference type="eggNOG" id="ENOG502Z9BE">
    <property type="taxonomic scope" value="Bacteria"/>
</dbReference>
<dbReference type="EMBL" id="ABIB01000004">
    <property type="protein sequence ID" value="EDP96436.1"/>
    <property type="molecule type" value="Genomic_DNA"/>
</dbReference>
<dbReference type="Proteomes" id="UP000002945">
    <property type="component" value="Unassembled WGS sequence"/>
</dbReference>
<dbReference type="OrthoDB" id="1199048at2"/>
<comment type="caution">
    <text evidence="2">The sequence shown here is derived from an EMBL/GenBank/DDBJ whole genome shotgun (WGS) entry which is preliminary data.</text>
</comment>
<dbReference type="RefSeq" id="WP_007093266.1">
    <property type="nucleotide sequence ID" value="NZ_CP142125.1"/>
</dbReference>
<evidence type="ECO:0000256" key="1">
    <source>
        <dbReference type="SAM" id="SignalP"/>
    </source>
</evidence>
<evidence type="ECO:0008006" key="4">
    <source>
        <dbReference type="Google" id="ProtNLM"/>
    </source>
</evidence>
<name>A9DVL2_9FLAO</name>
<keyword evidence="3" id="KW-1185">Reference proteome</keyword>
<dbReference type="Pfam" id="PF19515">
    <property type="entry name" value="DUF6048"/>
    <property type="match status" value="1"/>
</dbReference>
<organism evidence="2 3">
    <name type="scientific">Kordia algicida OT-1</name>
    <dbReference type="NCBI Taxonomy" id="391587"/>
    <lineage>
        <taxon>Bacteria</taxon>
        <taxon>Pseudomonadati</taxon>
        <taxon>Bacteroidota</taxon>
        <taxon>Flavobacteriia</taxon>
        <taxon>Flavobacteriales</taxon>
        <taxon>Flavobacteriaceae</taxon>
        <taxon>Kordia</taxon>
    </lineage>
</organism>
<feature type="chain" id="PRO_5002737846" description="Outer membrane protein beta-barrel domain-containing protein" evidence="1">
    <location>
        <begin position="20"/>
        <end position="254"/>
    </location>
</feature>
<feature type="signal peptide" evidence="1">
    <location>
        <begin position="1"/>
        <end position="19"/>
    </location>
</feature>
<sequence>MLRYIISILTIFVCSVSFAQDEDLATPTVLNDTVPKQDTYALRVGVDASKPLRMLLDDNYQGFEIAADFRLTKKFYLATEFGNEKKTVDEDQLNFTTEGSFVKIGFDYNAYENWFGMQNAIIVGMRYGYSTHKQTLNSYRTYQTNQHVDDVSVLTQTPGTEFSNLNGHWVEVVAGIKVEVLNNVYMGFSLRLNRLLSTKEPENFQNLFIPGFNKVTTDNNVGAGFNYTISYSIPIYKKAKKKKTEEDAEELSPE</sequence>
<dbReference type="HOGENOM" id="CLU_083590_0_0_10"/>
<evidence type="ECO:0000313" key="2">
    <source>
        <dbReference type="EMBL" id="EDP96436.1"/>
    </source>
</evidence>
<dbReference type="STRING" id="391587.KAOT1_03467"/>
<keyword evidence="1" id="KW-0732">Signal</keyword>
<gene>
    <name evidence="2" type="ORF">KAOT1_03467</name>
</gene>
<dbReference type="InterPro" id="IPR046111">
    <property type="entry name" value="DUF6048"/>
</dbReference>